<feature type="compositionally biased region" description="Acidic residues" evidence="1">
    <location>
        <begin position="183"/>
        <end position="192"/>
    </location>
</feature>
<gene>
    <name evidence="3" type="ORF">LECACI_7A007978</name>
</gene>
<proteinExistence type="predicted"/>
<feature type="domain" description="DUF2293" evidence="2">
    <location>
        <begin position="69"/>
        <end position="152"/>
    </location>
</feature>
<dbReference type="EMBL" id="CAVMBE010000071">
    <property type="protein sequence ID" value="CAK4032820.1"/>
    <property type="molecule type" value="Genomic_DNA"/>
</dbReference>
<feature type="region of interest" description="Disordered" evidence="1">
    <location>
        <begin position="13"/>
        <end position="36"/>
    </location>
</feature>
<evidence type="ECO:0000259" key="2">
    <source>
        <dbReference type="Pfam" id="PF10056"/>
    </source>
</evidence>
<organism evidence="3 4">
    <name type="scientific">Lecanosticta acicola</name>
    <dbReference type="NCBI Taxonomy" id="111012"/>
    <lineage>
        <taxon>Eukaryota</taxon>
        <taxon>Fungi</taxon>
        <taxon>Dikarya</taxon>
        <taxon>Ascomycota</taxon>
        <taxon>Pezizomycotina</taxon>
        <taxon>Dothideomycetes</taxon>
        <taxon>Dothideomycetidae</taxon>
        <taxon>Mycosphaerellales</taxon>
        <taxon>Mycosphaerellaceae</taxon>
        <taxon>Lecanosticta</taxon>
    </lineage>
</organism>
<protein>
    <recommendedName>
        <fullName evidence="2">DUF2293 domain-containing protein</fullName>
    </recommendedName>
</protein>
<accession>A0AAI8Z518</accession>
<dbReference type="InterPro" id="IPR018744">
    <property type="entry name" value="DUF2293"/>
</dbReference>
<reference evidence="3" key="1">
    <citation type="submission" date="2023-11" db="EMBL/GenBank/DDBJ databases">
        <authorList>
            <person name="Alioto T."/>
            <person name="Alioto T."/>
            <person name="Gomez Garrido J."/>
        </authorList>
    </citation>
    <scope>NUCLEOTIDE SEQUENCE</scope>
</reference>
<evidence type="ECO:0000256" key="1">
    <source>
        <dbReference type="SAM" id="MobiDB-lite"/>
    </source>
</evidence>
<keyword evidence="4" id="KW-1185">Reference proteome</keyword>
<feature type="compositionally biased region" description="Low complexity" evidence="1">
    <location>
        <begin position="17"/>
        <end position="29"/>
    </location>
</feature>
<dbReference type="Proteomes" id="UP001296104">
    <property type="component" value="Unassembled WGS sequence"/>
</dbReference>
<evidence type="ECO:0000313" key="3">
    <source>
        <dbReference type="EMBL" id="CAK4032820.1"/>
    </source>
</evidence>
<name>A0AAI8Z518_9PEZI</name>
<comment type="caution">
    <text evidence="3">The sequence shown here is derived from an EMBL/GenBank/DDBJ whole genome shotgun (WGS) entry which is preliminary data.</text>
</comment>
<dbReference type="AlphaFoldDB" id="A0AAI8Z518"/>
<dbReference type="Pfam" id="PF10056">
    <property type="entry name" value="DUF2293"/>
    <property type="match status" value="1"/>
</dbReference>
<feature type="region of interest" description="Disordered" evidence="1">
    <location>
        <begin position="173"/>
        <end position="210"/>
    </location>
</feature>
<feature type="region of interest" description="Disordered" evidence="1">
    <location>
        <begin position="42"/>
        <end position="61"/>
    </location>
</feature>
<evidence type="ECO:0000313" key="4">
    <source>
        <dbReference type="Proteomes" id="UP001296104"/>
    </source>
</evidence>
<sequence length="210" mass="24859">MDFARPWLSYRRIEQHNNSSTPPSSTNNNCDTSKPRRQYMDAQPEVQHLSNLSPEAERRRRREWNRGPLQDLFPRIPPNALEVILDKCIDKPFTYNLSESKVWNSRRYTSIVVAHVRHFYSTYDALLRDEMLERYEARRRSSQQVWKVLREWCPWDADNGVLEQCFNATLLPPSERDPTWDPMDIDDDSDGEEAPHRANTSFDEDAMDLD</sequence>